<feature type="transmembrane region" description="Helical" evidence="5">
    <location>
        <begin position="6"/>
        <end position="28"/>
    </location>
</feature>
<dbReference type="GO" id="GO:0019441">
    <property type="term" value="P:L-tryptophan catabolic process to kynurenine"/>
    <property type="evidence" value="ECO:0007669"/>
    <property type="project" value="InterPro"/>
</dbReference>
<accession>A0AAN6W3S9</accession>
<name>A0AAN6W3S9_9PEZI</name>
<evidence type="ECO:0000256" key="4">
    <source>
        <dbReference type="PIRSR" id="PIRSR600898-1"/>
    </source>
</evidence>
<comment type="similarity">
    <text evidence="1">Belongs to the indoleamine 2,3-dioxygenase family.</text>
</comment>
<gene>
    <name evidence="6" type="ORF">QBC36DRAFT_388820</name>
</gene>
<dbReference type="GO" id="GO:0033754">
    <property type="term" value="F:indoleamine 2,3-dioxygenase activity"/>
    <property type="evidence" value="ECO:0007669"/>
    <property type="project" value="TreeGrafter"/>
</dbReference>
<dbReference type="PANTHER" id="PTHR28657:SF11">
    <property type="entry name" value="INDOLEAMINE 2,3-DIOXYGENASE"/>
    <property type="match status" value="1"/>
</dbReference>
<dbReference type="GO" id="GO:0020037">
    <property type="term" value="F:heme binding"/>
    <property type="evidence" value="ECO:0007669"/>
    <property type="project" value="InterPro"/>
</dbReference>
<proteinExistence type="inferred from homology"/>
<evidence type="ECO:0000256" key="1">
    <source>
        <dbReference type="ARBA" id="ARBA00007119"/>
    </source>
</evidence>
<dbReference type="EMBL" id="MU866272">
    <property type="protein sequence ID" value="KAK4174626.1"/>
    <property type="molecule type" value="Genomic_DNA"/>
</dbReference>
<dbReference type="AlphaFoldDB" id="A0AAN6W3S9"/>
<dbReference type="GO" id="GO:0005737">
    <property type="term" value="C:cytoplasm"/>
    <property type="evidence" value="ECO:0007669"/>
    <property type="project" value="TreeGrafter"/>
</dbReference>
<sequence>MSLELAMTPLTEFILLSVLGSIFTILFSSPWRPWLMKRFSLHSIPSFGLFKGFTLSSPVLSGSTSNHHTTDVISRQKFDTIHNLSDCHEVASSFSNLVNQDGAGSWPPKSNHDESTWPACLQAYKEIYHEMAPLLPAENVSLDDDTNERRIFEFRSLFTQLLSQKVNLAEVERLLQAADAGRWDVFPRDVYNGFYCCVAWCRHAYRWASIPVVRLAQLEKSIAFPDELTVPWNSMQMHFGLDSESGNNMSNLVLNFSTSGDYTLKINTGLSTLIQSSEEEFARIFHEVEVIGVPIYSSIVESIVAHARGDKVASLEHVRDIKDQLRPLLSSYYDRVHDAKIAKSVWLSRVQGFYAWGVGHQNSTNGEWEKFDGLSGNQVLLFQALDAFLGLEAYLPKLIQERNVPRLQRRFCEVVKKHGFRDELGDEGVDGKIKREFEDIVKRLRVFRSAHRTRAKVYLTQPAPERLPMTAGKSLLKEDMDQSLLFLDQFMVGRLQQTV</sequence>
<evidence type="ECO:0000313" key="6">
    <source>
        <dbReference type="EMBL" id="KAK4174626.1"/>
    </source>
</evidence>
<dbReference type="SUPFAM" id="SSF140959">
    <property type="entry name" value="Indolic compounds 2,3-dioxygenase-like"/>
    <property type="match status" value="1"/>
</dbReference>
<dbReference type="PANTHER" id="PTHR28657">
    <property type="entry name" value="INDOLEAMINE 2,3-DIOXYGENASE"/>
    <property type="match status" value="1"/>
</dbReference>
<evidence type="ECO:0000313" key="7">
    <source>
        <dbReference type="Proteomes" id="UP001302321"/>
    </source>
</evidence>
<reference evidence="6" key="2">
    <citation type="submission" date="2023-05" db="EMBL/GenBank/DDBJ databases">
        <authorList>
            <consortium name="Lawrence Berkeley National Laboratory"/>
            <person name="Steindorff A."/>
            <person name="Hensen N."/>
            <person name="Bonometti L."/>
            <person name="Westerberg I."/>
            <person name="Brannstrom I.O."/>
            <person name="Guillou S."/>
            <person name="Cros-Aarteil S."/>
            <person name="Calhoun S."/>
            <person name="Haridas S."/>
            <person name="Kuo A."/>
            <person name="Mondo S."/>
            <person name="Pangilinan J."/>
            <person name="Riley R."/>
            <person name="Labutti K."/>
            <person name="Andreopoulos B."/>
            <person name="Lipzen A."/>
            <person name="Chen C."/>
            <person name="Yanf M."/>
            <person name="Daum C."/>
            <person name="Ng V."/>
            <person name="Clum A."/>
            <person name="Ohm R."/>
            <person name="Martin F."/>
            <person name="Silar P."/>
            <person name="Natvig D."/>
            <person name="Lalanne C."/>
            <person name="Gautier V."/>
            <person name="Ament-Velasquez S.L."/>
            <person name="Kruys A."/>
            <person name="Hutchinson M.I."/>
            <person name="Powell A.J."/>
            <person name="Barry K."/>
            <person name="Miller A.N."/>
            <person name="Grigoriev I.V."/>
            <person name="Debuchy R."/>
            <person name="Gladieux P."/>
            <person name="Thoren M.H."/>
            <person name="Johannesson H."/>
        </authorList>
    </citation>
    <scope>NUCLEOTIDE SEQUENCE</scope>
    <source>
        <strain evidence="6">CBS 892.96</strain>
    </source>
</reference>
<dbReference type="InterPro" id="IPR037217">
    <property type="entry name" value="Trp/Indoleamine_2_3_dOase-like"/>
</dbReference>
<feature type="binding site" description="proximal binding residue" evidence="4">
    <location>
        <position position="451"/>
    </location>
    <ligand>
        <name>heme b</name>
        <dbReference type="ChEBI" id="CHEBI:60344"/>
    </ligand>
    <ligandPart>
        <name>Fe</name>
        <dbReference type="ChEBI" id="CHEBI:18248"/>
    </ligandPart>
</feature>
<dbReference type="Gene3D" id="1.20.58.480">
    <property type="match status" value="1"/>
</dbReference>
<keyword evidence="2 4" id="KW-0479">Metal-binding</keyword>
<reference evidence="6" key="1">
    <citation type="journal article" date="2023" name="Mol. Phylogenet. Evol.">
        <title>Genome-scale phylogeny and comparative genomics of the fungal order Sordariales.</title>
        <authorList>
            <person name="Hensen N."/>
            <person name="Bonometti L."/>
            <person name="Westerberg I."/>
            <person name="Brannstrom I.O."/>
            <person name="Guillou S."/>
            <person name="Cros-Aarteil S."/>
            <person name="Calhoun S."/>
            <person name="Haridas S."/>
            <person name="Kuo A."/>
            <person name="Mondo S."/>
            <person name="Pangilinan J."/>
            <person name="Riley R."/>
            <person name="LaButti K."/>
            <person name="Andreopoulos B."/>
            <person name="Lipzen A."/>
            <person name="Chen C."/>
            <person name="Yan M."/>
            <person name="Daum C."/>
            <person name="Ng V."/>
            <person name="Clum A."/>
            <person name="Steindorff A."/>
            <person name="Ohm R.A."/>
            <person name="Martin F."/>
            <person name="Silar P."/>
            <person name="Natvig D.O."/>
            <person name="Lalanne C."/>
            <person name="Gautier V."/>
            <person name="Ament-Velasquez S.L."/>
            <person name="Kruys A."/>
            <person name="Hutchinson M.I."/>
            <person name="Powell A.J."/>
            <person name="Barry K."/>
            <person name="Miller A.N."/>
            <person name="Grigoriev I.V."/>
            <person name="Debuchy R."/>
            <person name="Gladieux P."/>
            <person name="Hiltunen Thoren M."/>
            <person name="Johannesson H."/>
        </authorList>
    </citation>
    <scope>NUCLEOTIDE SEQUENCE</scope>
    <source>
        <strain evidence="6">CBS 892.96</strain>
    </source>
</reference>
<keyword evidence="3 4" id="KW-0408">Iron</keyword>
<evidence type="ECO:0000256" key="5">
    <source>
        <dbReference type="SAM" id="Phobius"/>
    </source>
</evidence>
<dbReference type="GO" id="GO:0034354">
    <property type="term" value="P:'de novo' NAD+ biosynthetic process from L-tryptophan"/>
    <property type="evidence" value="ECO:0007669"/>
    <property type="project" value="TreeGrafter"/>
</dbReference>
<evidence type="ECO:0000256" key="3">
    <source>
        <dbReference type="ARBA" id="ARBA00023004"/>
    </source>
</evidence>
<dbReference type="Proteomes" id="UP001302321">
    <property type="component" value="Unassembled WGS sequence"/>
</dbReference>
<keyword evidence="5" id="KW-0812">Transmembrane</keyword>
<keyword evidence="5" id="KW-0472">Membrane</keyword>
<dbReference type="InterPro" id="IPR000898">
    <property type="entry name" value="Indolamine_dOase"/>
</dbReference>
<organism evidence="6 7">
    <name type="scientific">Triangularia setosa</name>
    <dbReference type="NCBI Taxonomy" id="2587417"/>
    <lineage>
        <taxon>Eukaryota</taxon>
        <taxon>Fungi</taxon>
        <taxon>Dikarya</taxon>
        <taxon>Ascomycota</taxon>
        <taxon>Pezizomycotina</taxon>
        <taxon>Sordariomycetes</taxon>
        <taxon>Sordariomycetidae</taxon>
        <taxon>Sordariales</taxon>
        <taxon>Podosporaceae</taxon>
        <taxon>Triangularia</taxon>
    </lineage>
</organism>
<keyword evidence="4" id="KW-0349">Heme</keyword>
<dbReference type="Pfam" id="PF01231">
    <property type="entry name" value="IDO"/>
    <property type="match status" value="1"/>
</dbReference>
<keyword evidence="7" id="KW-1185">Reference proteome</keyword>
<evidence type="ECO:0000256" key="2">
    <source>
        <dbReference type="ARBA" id="ARBA00022723"/>
    </source>
</evidence>
<protein>
    <submittedName>
        <fullName evidence="6">Uncharacterized protein</fullName>
    </submittedName>
</protein>
<comment type="caution">
    <text evidence="6">The sequence shown here is derived from an EMBL/GenBank/DDBJ whole genome shotgun (WGS) entry which is preliminary data.</text>
</comment>
<keyword evidence="5" id="KW-1133">Transmembrane helix</keyword>
<dbReference type="GO" id="GO:0046872">
    <property type="term" value="F:metal ion binding"/>
    <property type="evidence" value="ECO:0007669"/>
    <property type="project" value="UniProtKB-KW"/>
</dbReference>